<sequence length="138" mass="15685">MVLFTYIKESKSIIDETYIFKIDRRINMKKLFKCSVCGYVSEGDVAPEKCPKCGAGADKFEELSSEATEKIYRSDRTNAIHMEIITLAEKIIVLSKEGIEDNLDPKCLAAFKQAKDEAWTIKQRSKTELAGHMNLGKW</sequence>
<name>A0A1W1XJV1_9CLOT</name>
<comment type="cofactor">
    <cofactor evidence="1">
        <name>Fe(3+)</name>
        <dbReference type="ChEBI" id="CHEBI:29034"/>
    </cofactor>
</comment>
<dbReference type="EMBL" id="FWXH01000006">
    <property type="protein sequence ID" value="SMC24077.1"/>
    <property type="molecule type" value="Genomic_DNA"/>
</dbReference>
<dbReference type="AlphaFoldDB" id="A0A1W1XJV1"/>
<organism evidence="3 4">
    <name type="scientific">Clostridium acidisoli DSM 12555</name>
    <dbReference type="NCBI Taxonomy" id="1121291"/>
    <lineage>
        <taxon>Bacteria</taxon>
        <taxon>Bacillati</taxon>
        <taxon>Bacillota</taxon>
        <taxon>Clostridia</taxon>
        <taxon>Eubacteriales</taxon>
        <taxon>Clostridiaceae</taxon>
        <taxon>Clostridium</taxon>
    </lineage>
</organism>
<accession>A0A1W1XJV1</accession>
<dbReference type="SUPFAM" id="SSF57802">
    <property type="entry name" value="Rubredoxin-like"/>
    <property type="match status" value="1"/>
</dbReference>
<dbReference type="InterPro" id="IPR024934">
    <property type="entry name" value="Rubredoxin-like_dom"/>
</dbReference>
<feature type="domain" description="Rubredoxin-like" evidence="2">
    <location>
        <begin position="29"/>
        <end position="63"/>
    </location>
</feature>
<gene>
    <name evidence="3" type="ORF">SAMN02745134_02083</name>
</gene>
<dbReference type="Proteomes" id="UP000192468">
    <property type="component" value="Unassembled WGS sequence"/>
</dbReference>
<dbReference type="STRING" id="1121291.SAMN02745134_02083"/>
<dbReference type="CDD" id="cd00729">
    <property type="entry name" value="rubredoxin_SM"/>
    <property type="match status" value="1"/>
</dbReference>
<dbReference type="GO" id="GO:0005506">
    <property type="term" value="F:iron ion binding"/>
    <property type="evidence" value="ECO:0007669"/>
    <property type="project" value="InterPro"/>
</dbReference>
<proteinExistence type="predicted"/>
<dbReference type="PROSITE" id="PS50903">
    <property type="entry name" value="RUBREDOXIN_LIKE"/>
    <property type="match status" value="1"/>
</dbReference>
<evidence type="ECO:0000259" key="2">
    <source>
        <dbReference type="PROSITE" id="PS50903"/>
    </source>
</evidence>
<dbReference type="Pfam" id="PF21349">
    <property type="entry name" value="RUBY_RBDX"/>
    <property type="match status" value="1"/>
</dbReference>
<dbReference type="Gene3D" id="2.20.28.10">
    <property type="match status" value="1"/>
</dbReference>
<reference evidence="3 4" key="1">
    <citation type="submission" date="2017-04" db="EMBL/GenBank/DDBJ databases">
        <authorList>
            <person name="Afonso C.L."/>
            <person name="Miller P.J."/>
            <person name="Scott M.A."/>
            <person name="Spackman E."/>
            <person name="Goraichik I."/>
            <person name="Dimitrov K.M."/>
            <person name="Suarez D.L."/>
            <person name="Swayne D.E."/>
        </authorList>
    </citation>
    <scope>NUCLEOTIDE SEQUENCE [LARGE SCALE GENOMIC DNA]</scope>
    <source>
        <strain evidence="3 4">DSM 12555</strain>
    </source>
</reference>
<dbReference type="InterPro" id="IPR048574">
    <property type="entry name" value="RUBY_RBDX"/>
</dbReference>
<keyword evidence="4" id="KW-1185">Reference proteome</keyword>
<protein>
    <recommendedName>
        <fullName evidence="2">Rubredoxin-like domain-containing protein</fullName>
    </recommendedName>
</protein>
<evidence type="ECO:0000313" key="3">
    <source>
        <dbReference type="EMBL" id="SMC24077.1"/>
    </source>
</evidence>
<evidence type="ECO:0000256" key="1">
    <source>
        <dbReference type="ARBA" id="ARBA00001965"/>
    </source>
</evidence>
<evidence type="ECO:0000313" key="4">
    <source>
        <dbReference type="Proteomes" id="UP000192468"/>
    </source>
</evidence>